<dbReference type="Gene3D" id="3.65.10.10">
    <property type="entry name" value="Enolpyruvate transferase domain"/>
    <property type="match status" value="2"/>
</dbReference>
<protein>
    <recommendedName>
        <fullName evidence="12">UDP-N-acetylglucosamine 1-carboxyvinyltransferase</fullName>
        <ecNumber evidence="12">2.5.1.7</ecNumber>
    </recommendedName>
    <alternativeName>
        <fullName evidence="12">Enoylpyruvate transferase</fullName>
    </alternativeName>
    <alternativeName>
        <fullName evidence="12">UDP-N-acetylglucosamine enolpyruvyl transferase</fullName>
        <shortName evidence="12">EPT</shortName>
    </alternativeName>
</protein>
<evidence type="ECO:0000256" key="3">
    <source>
        <dbReference type="ARBA" id="ARBA00022490"/>
    </source>
</evidence>
<dbReference type="InterPro" id="IPR050068">
    <property type="entry name" value="MurA_subfamily"/>
</dbReference>
<evidence type="ECO:0000256" key="12">
    <source>
        <dbReference type="HAMAP-Rule" id="MF_00111"/>
    </source>
</evidence>
<dbReference type="EMBL" id="CP016379">
    <property type="protein sequence ID" value="AZR73034.1"/>
    <property type="molecule type" value="Genomic_DNA"/>
</dbReference>
<dbReference type="SUPFAM" id="SSF55205">
    <property type="entry name" value="EPT/RTPC-like"/>
    <property type="match status" value="1"/>
</dbReference>
<dbReference type="GO" id="GO:0005737">
    <property type="term" value="C:cytoplasm"/>
    <property type="evidence" value="ECO:0007669"/>
    <property type="project" value="UniProtKB-SubCell"/>
</dbReference>
<organism evidence="14 15">
    <name type="scientific">Anoxybacter fermentans</name>
    <dbReference type="NCBI Taxonomy" id="1323375"/>
    <lineage>
        <taxon>Bacteria</taxon>
        <taxon>Bacillati</taxon>
        <taxon>Bacillota</taxon>
        <taxon>Clostridia</taxon>
        <taxon>Halanaerobiales</taxon>
        <taxon>Anoxybacter</taxon>
    </lineage>
</organism>
<dbReference type="NCBIfam" id="TIGR01072">
    <property type="entry name" value="murA"/>
    <property type="match status" value="1"/>
</dbReference>
<keyword evidence="7 12" id="KW-0573">Peptidoglycan synthesis</keyword>
<evidence type="ECO:0000259" key="13">
    <source>
        <dbReference type="Pfam" id="PF00275"/>
    </source>
</evidence>
<dbReference type="CDD" id="cd01555">
    <property type="entry name" value="UdpNAET"/>
    <property type="match status" value="1"/>
</dbReference>
<keyword evidence="4 12" id="KW-0132">Cell division</keyword>
<evidence type="ECO:0000256" key="8">
    <source>
        <dbReference type="ARBA" id="ARBA00023306"/>
    </source>
</evidence>
<feature type="binding site" evidence="12">
    <location>
        <begin position="22"/>
        <end position="23"/>
    </location>
    <ligand>
        <name>phosphoenolpyruvate</name>
        <dbReference type="ChEBI" id="CHEBI:58702"/>
    </ligand>
</feature>
<feature type="modified residue" description="2-(S-cysteinyl)pyruvic acid O-phosphothioketal" evidence="12">
    <location>
        <position position="116"/>
    </location>
</feature>
<proteinExistence type="inferred from homology"/>
<evidence type="ECO:0000256" key="10">
    <source>
        <dbReference type="ARBA" id="ARBA00038367"/>
    </source>
</evidence>
<evidence type="ECO:0000256" key="1">
    <source>
        <dbReference type="ARBA" id="ARBA00004496"/>
    </source>
</evidence>
<dbReference type="RefSeq" id="WP_127016364.1">
    <property type="nucleotide sequence ID" value="NZ_CP016379.1"/>
</dbReference>
<dbReference type="OrthoDB" id="9803760at2"/>
<keyword evidence="12" id="KW-0670">Pyruvate</keyword>
<accession>A0A3S9SXT5</accession>
<evidence type="ECO:0000256" key="11">
    <source>
        <dbReference type="ARBA" id="ARBA00047527"/>
    </source>
</evidence>
<evidence type="ECO:0000256" key="2">
    <source>
        <dbReference type="ARBA" id="ARBA00004752"/>
    </source>
</evidence>
<keyword evidence="8 12" id="KW-0131">Cell cycle</keyword>
<dbReference type="InterPro" id="IPR001986">
    <property type="entry name" value="Enolpyruvate_Tfrase_dom"/>
</dbReference>
<comment type="function">
    <text evidence="12">Cell wall formation. Adds enolpyruvyl to UDP-N-acetylglucosamine.</text>
</comment>
<keyword evidence="9 12" id="KW-0961">Cell wall biogenesis/degradation</keyword>
<feature type="active site" description="Proton donor" evidence="12">
    <location>
        <position position="116"/>
    </location>
</feature>
<sequence>MLKYEIIGGKKLKGRIRISGAKNAVLPILAATVLSKGKNIIRDVPHLKDVEVMIEVLKYLGAKVCFEGSVLEVDTTDITVNEVPDHLMRKMRATVFLMGPLLGRFGKVKIFQPGGCSIGPRPINWHIKGLKSLNVEFKEGYGYISGQVKKLKGNEIHLDFPSVGTTENIMMGAVLAEGTTWIRNAAKEPEIVDLQNFLNGMGAKIRGAGTDVIKIEGVKELKTTDYTVIPDRIETGTFMIAAAVTGGDVVLENTIPEHVEPLIAKLNEAEVKVTCQDDKIHIQGNGRLKALEIKTLPYPGYPTDLQPQMMTALTIAEGTSIITETIFENRLKHAEELRRMGASIWVEGHTAIINGVPSLTGAAVEATDLRAGAALVIAGLAAEGKTTVYGVEHIQRGYENLEKKITQLGGQIHLLND</sequence>
<evidence type="ECO:0000313" key="14">
    <source>
        <dbReference type="EMBL" id="AZR73034.1"/>
    </source>
</evidence>
<evidence type="ECO:0000256" key="4">
    <source>
        <dbReference type="ARBA" id="ARBA00022618"/>
    </source>
</evidence>
<keyword evidence="5 12" id="KW-0808">Transferase</keyword>
<comment type="catalytic activity">
    <reaction evidence="11 12">
        <text>phosphoenolpyruvate + UDP-N-acetyl-alpha-D-glucosamine = UDP-N-acetyl-3-O-(1-carboxyvinyl)-alpha-D-glucosamine + phosphate</text>
        <dbReference type="Rhea" id="RHEA:18681"/>
        <dbReference type="ChEBI" id="CHEBI:43474"/>
        <dbReference type="ChEBI" id="CHEBI:57705"/>
        <dbReference type="ChEBI" id="CHEBI:58702"/>
        <dbReference type="ChEBI" id="CHEBI:68483"/>
        <dbReference type="EC" id="2.5.1.7"/>
    </reaction>
</comment>
<feature type="binding site" evidence="12">
    <location>
        <position position="92"/>
    </location>
    <ligand>
        <name>UDP-N-acetyl-alpha-D-glucosamine</name>
        <dbReference type="ChEBI" id="CHEBI:57705"/>
    </ligand>
</feature>
<dbReference type="PANTHER" id="PTHR43783">
    <property type="entry name" value="UDP-N-ACETYLGLUCOSAMINE 1-CARBOXYVINYLTRANSFERASE"/>
    <property type="match status" value="1"/>
</dbReference>
<dbReference type="GO" id="GO:0008760">
    <property type="term" value="F:UDP-N-acetylglucosamine 1-carboxyvinyltransferase activity"/>
    <property type="evidence" value="ECO:0007669"/>
    <property type="project" value="UniProtKB-UniRule"/>
</dbReference>
<dbReference type="GO" id="GO:0008360">
    <property type="term" value="P:regulation of cell shape"/>
    <property type="evidence" value="ECO:0007669"/>
    <property type="project" value="UniProtKB-KW"/>
</dbReference>
<keyword evidence="15" id="KW-1185">Reference proteome</keyword>
<dbReference type="GO" id="GO:0051301">
    <property type="term" value="P:cell division"/>
    <property type="evidence" value="ECO:0007669"/>
    <property type="project" value="UniProtKB-KW"/>
</dbReference>
<gene>
    <name evidence="12" type="primary">murA</name>
    <name evidence="14" type="ORF">BBF96_06255</name>
</gene>
<evidence type="ECO:0000256" key="7">
    <source>
        <dbReference type="ARBA" id="ARBA00022984"/>
    </source>
</evidence>
<feature type="binding site" evidence="12">
    <location>
        <position position="326"/>
    </location>
    <ligand>
        <name>UDP-N-acetyl-alpha-D-glucosamine</name>
        <dbReference type="ChEBI" id="CHEBI:57705"/>
    </ligand>
</feature>
<keyword evidence="3 12" id="KW-0963">Cytoplasm</keyword>
<dbReference type="InterPro" id="IPR013792">
    <property type="entry name" value="RNA3'P_cycl/enolpyr_Trfase_a/b"/>
</dbReference>
<evidence type="ECO:0000256" key="5">
    <source>
        <dbReference type="ARBA" id="ARBA00022679"/>
    </source>
</evidence>
<dbReference type="InterPro" id="IPR036968">
    <property type="entry name" value="Enolpyruvate_Tfrase_sf"/>
</dbReference>
<dbReference type="UniPathway" id="UPA00219"/>
<comment type="pathway">
    <text evidence="2 12">Cell wall biogenesis; peptidoglycan biosynthesis.</text>
</comment>
<dbReference type="Pfam" id="PF00275">
    <property type="entry name" value="EPSP_synthase"/>
    <property type="match status" value="1"/>
</dbReference>
<dbReference type="EC" id="2.5.1.7" evidence="12"/>
<dbReference type="NCBIfam" id="NF006873">
    <property type="entry name" value="PRK09369.1"/>
    <property type="match status" value="1"/>
</dbReference>
<comment type="subcellular location">
    <subcellularLocation>
        <location evidence="1 12">Cytoplasm</location>
    </subcellularLocation>
</comment>
<comment type="similarity">
    <text evidence="10 12">Belongs to the EPSP synthase family. MurA subfamily.</text>
</comment>
<feature type="binding site" evidence="12">
    <location>
        <position position="304"/>
    </location>
    <ligand>
        <name>UDP-N-acetyl-alpha-D-glucosamine</name>
        <dbReference type="ChEBI" id="CHEBI:57705"/>
    </ligand>
</feature>
<evidence type="ECO:0000313" key="15">
    <source>
        <dbReference type="Proteomes" id="UP000267250"/>
    </source>
</evidence>
<dbReference type="PANTHER" id="PTHR43783:SF1">
    <property type="entry name" value="UDP-N-ACETYLGLUCOSAMINE 1-CARBOXYVINYLTRANSFERASE"/>
    <property type="match status" value="1"/>
</dbReference>
<name>A0A3S9SXT5_9FIRM</name>
<comment type="caution">
    <text evidence="12">Lacks conserved residue(s) required for the propagation of feature annotation.</text>
</comment>
<dbReference type="GO" id="GO:0009252">
    <property type="term" value="P:peptidoglycan biosynthetic process"/>
    <property type="evidence" value="ECO:0007669"/>
    <property type="project" value="UniProtKB-UniRule"/>
</dbReference>
<dbReference type="InterPro" id="IPR005750">
    <property type="entry name" value="UDP_GlcNAc_COvinyl_MurA"/>
</dbReference>
<feature type="domain" description="Enolpyruvate transferase" evidence="13">
    <location>
        <begin position="8"/>
        <end position="404"/>
    </location>
</feature>
<evidence type="ECO:0000256" key="6">
    <source>
        <dbReference type="ARBA" id="ARBA00022960"/>
    </source>
</evidence>
<dbReference type="GO" id="GO:0019277">
    <property type="term" value="P:UDP-N-acetylgalactosamine biosynthetic process"/>
    <property type="evidence" value="ECO:0007669"/>
    <property type="project" value="InterPro"/>
</dbReference>
<dbReference type="KEGG" id="aft:BBF96_06255"/>
<dbReference type="GO" id="GO:0071555">
    <property type="term" value="P:cell wall organization"/>
    <property type="evidence" value="ECO:0007669"/>
    <property type="project" value="UniProtKB-KW"/>
</dbReference>
<evidence type="ECO:0000256" key="9">
    <source>
        <dbReference type="ARBA" id="ARBA00023316"/>
    </source>
</evidence>
<keyword evidence="6 12" id="KW-0133">Cell shape</keyword>
<reference evidence="14 15" key="1">
    <citation type="submission" date="2016-07" db="EMBL/GenBank/DDBJ databases">
        <title>Genome and transcriptome analysis of iron-reducing fermentative bacteria Anoxybacter fermentans.</title>
        <authorList>
            <person name="Zeng X."/>
            <person name="Shao Z."/>
        </authorList>
    </citation>
    <scope>NUCLEOTIDE SEQUENCE [LARGE SCALE GENOMIC DNA]</scope>
    <source>
        <strain evidence="14 15">DY22613</strain>
    </source>
</reference>
<dbReference type="AlphaFoldDB" id="A0A3S9SXT5"/>
<dbReference type="Proteomes" id="UP000267250">
    <property type="component" value="Chromosome"/>
</dbReference>
<dbReference type="HAMAP" id="MF_00111">
    <property type="entry name" value="MurA"/>
    <property type="match status" value="1"/>
</dbReference>